<dbReference type="AlphaFoldDB" id="A0A5N5QFH6"/>
<dbReference type="Proteomes" id="UP000383932">
    <property type="component" value="Unassembled WGS sequence"/>
</dbReference>
<sequence>MTSYTRDFEVVGDVTLSDTDQPEELWLLISLSFRVYRSRVKPRKGHWVVLLTQRSQYDDTERYLRIIPRLSQDNKLSEIISRFVEDPDRDHQGFAEDAIDMRVRWSDTSKPDNLDLRDLYHSDLAEILFSPKLGFQAPMTLEGGGSFQFCLKLADILAEKRIITGLQRGWLNQRAQMIERIYGFGRFADWSVRS</sequence>
<comment type="caution">
    <text evidence="1">The sequence shown here is derived from an EMBL/GenBank/DDBJ whole genome shotgun (WGS) entry which is preliminary data.</text>
</comment>
<gene>
    <name evidence="1" type="ORF">CTheo_6072</name>
</gene>
<evidence type="ECO:0000313" key="1">
    <source>
        <dbReference type="EMBL" id="KAB5590490.1"/>
    </source>
</evidence>
<reference evidence="1 2" key="1">
    <citation type="journal article" date="2019" name="Fungal Biol. Biotechnol.">
        <title>Draft genome sequence of fastidious pathogen Ceratobasidium theobromae, which causes vascular-streak dieback in Theobroma cacao.</title>
        <authorList>
            <person name="Ali S.S."/>
            <person name="Asman A."/>
            <person name="Shao J."/>
            <person name="Firmansyah A.P."/>
            <person name="Susilo A.W."/>
            <person name="Rosmana A."/>
            <person name="McMahon P."/>
            <person name="Junaid M."/>
            <person name="Guest D."/>
            <person name="Kheng T.Y."/>
            <person name="Meinhardt L.W."/>
            <person name="Bailey B.A."/>
        </authorList>
    </citation>
    <scope>NUCLEOTIDE SEQUENCE [LARGE SCALE GENOMIC DNA]</scope>
    <source>
        <strain evidence="1 2">CT2</strain>
    </source>
</reference>
<proteinExistence type="predicted"/>
<organism evidence="1 2">
    <name type="scientific">Ceratobasidium theobromae</name>
    <dbReference type="NCBI Taxonomy" id="1582974"/>
    <lineage>
        <taxon>Eukaryota</taxon>
        <taxon>Fungi</taxon>
        <taxon>Dikarya</taxon>
        <taxon>Basidiomycota</taxon>
        <taxon>Agaricomycotina</taxon>
        <taxon>Agaricomycetes</taxon>
        <taxon>Cantharellales</taxon>
        <taxon>Ceratobasidiaceae</taxon>
        <taxon>Ceratobasidium</taxon>
    </lineage>
</organism>
<evidence type="ECO:0000313" key="2">
    <source>
        <dbReference type="Proteomes" id="UP000383932"/>
    </source>
</evidence>
<accession>A0A5N5QFH6</accession>
<keyword evidence="2" id="KW-1185">Reference proteome</keyword>
<name>A0A5N5QFH6_9AGAM</name>
<dbReference type="EMBL" id="SSOP01000166">
    <property type="protein sequence ID" value="KAB5590490.1"/>
    <property type="molecule type" value="Genomic_DNA"/>
</dbReference>
<protein>
    <submittedName>
        <fullName evidence="1">Uncharacterized protein</fullName>
    </submittedName>
</protein>